<protein>
    <submittedName>
        <fullName evidence="1">Uncharacterized protein</fullName>
    </submittedName>
</protein>
<comment type="caution">
    <text evidence="1">The sequence shown here is derived from an EMBL/GenBank/DDBJ whole genome shotgun (WGS) entry which is preliminary data.</text>
</comment>
<reference evidence="1 2" key="1">
    <citation type="journal article" date="2019" name="Commun. Biol.">
        <title>The bagworm genome reveals a unique fibroin gene that provides high tensile strength.</title>
        <authorList>
            <person name="Kono N."/>
            <person name="Nakamura H."/>
            <person name="Ohtoshi R."/>
            <person name="Tomita M."/>
            <person name="Numata K."/>
            <person name="Arakawa K."/>
        </authorList>
    </citation>
    <scope>NUCLEOTIDE SEQUENCE [LARGE SCALE GENOMIC DNA]</scope>
</reference>
<evidence type="ECO:0000313" key="1">
    <source>
        <dbReference type="EMBL" id="GBP45011.1"/>
    </source>
</evidence>
<accession>A0A4C1W1S0</accession>
<proteinExistence type="predicted"/>
<sequence length="75" mass="7697">MHHGRLDSASSTASSGRSDTQCQFLLNLEYATPAPPNLDSKCGSALGQGKPSVADIVAGSMTAIVNGSQRALGHR</sequence>
<evidence type="ECO:0000313" key="2">
    <source>
        <dbReference type="Proteomes" id="UP000299102"/>
    </source>
</evidence>
<dbReference type="Proteomes" id="UP000299102">
    <property type="component" value="Unassembled WGS sequence"/>
</dbReference>
<keyword evidence="2" id="KW-1185">Reference proteome</keyword>
<dbReference type="AlphaFoldDB" id="A0A4C1W1S0"/>
<name>A0A4C1W1S0_EUMVA</name>
<organism evidence="1 2">
    <name type="scientific">Eumeta variegata</name>
    <name type="common">Bagworm moth</name>
    <name type="synonym">Eumeta japonica</name>
    <dbReference type="NCBI Taxonomy" id="151549"/>
    <lineage>
        <taxon>Eukaryota</taxon>
        <taxon>Metazoa</taxon>
        <taxon>Ecdysozoa</taxon>
        <taxon>Arthropoda</taxon>
        <taxon>Hexapoda</taxon>
        <taxon>Insecta</taxon>
        <taxon>Pterygota</taxon>
        <taxon>Neoptera</taxon>
        <taxon>Endopterygota</taxon>
        <taxon>Lepidoptera</taxon>
        <taxon>Glossata</taxon>
        <taxon>Ditrysia</taxon>
        <taxon>Tineoidea</taxon>
        <taxon>Psychidae</taxon>
        <taxon>Oiketicinae</taxon>
        <taxon>Eumeta</taxon>
    </lineage>
</organism>
<dbReference type="EMBL" id="BGZK01000462">
    <property type="protein sequence ID" value="GBP45011.1"/>
    <property type="molecule type" value="Genomic_DNA"/>
</dbReference>
<gene>
    <name evidence="1" type="ORF">EVAR_33440_1</name>
</gene>